<evidence type="ECO:0000313" key="2">
    <source>
        <dbReference type="Proteomes" id="UP001295444"/>
    </source>
</evidence>
<dbReference type="Proteomes" id="UP001295444">
    <property type="component" value="Chromosome 05"/>
</dbReference>
<sequence length="97" mass="10805">MVQLPATQQTGLNYPDPNIRFMQWLDEVFTRSMATGYAAPKAGGGSTGHSLPKSTDGTSYWLPWTEVQMGHSSTTLATWTEDIWQQQATRTFHLTLA</sequence>
<gene>
    <name evidence="1" type="ORF">PECUL_23A031192</name>
</gene>
<keyword evidence="2" id="KW-1185">Reference proteome</keyword>
<proteinExistence type="predicted"/>
<feature type="non-terminal residue" evidence="1">
    <location>
        <position position="97"/>
    </location>
</feature>
<protein>
    <submittedName>
        <fullName evidence="1">Uncharacterized protein</fullName>
    </submittedName>
</protein>
<dbReference type="AlphaFoldDB" id="A0AAD1S7P0"/>
<evidence type="ECO:0000313" key="1">
    <source>
        <dbReference type="EMBL" id="CAH2293769.1"/>
    </source>
</evidence>
<organism evidence="1 2">
    <name type="scientific">Pelobates cultripes</name>
    <name type="common">Western spadefoot toad</name>
    <dbReference type="NCBI Taxonomy" id="61616"/>
    <lineage>
        <taxon>Eukaryota</taxon>
        <taxon>Metazoa</taxon>
        <taxon>Chordata</taxon>
        <taxon>Craniata</taxon>
        <taxon>Vertebrata</taxon>
        <taxon>Euteleostomi</taxon>
        <taxon>Amphibia</taxon>
        <taxon>Batrachia</taxon>
        <taxon>Anura</taxon>
        <taxon>Pelobatoidea</taxon>
        <taxon>Pelobatidae</taxon>
        <taxon>Pelobates</taxon>
    </lineage>
</organism>
<reference evidence="1" key="1">
    <citation type="submission" date="2022-03" db="EMBL/GenBank/DDBJ databases">
        <authorList>
            <person name="Alioto T."/>
            <person name="Alioto T."/>
            <person name="Gomez Garrido J."/>
        </authorList>
    </citation>
    <scope>NUCLEOTIDE SEQUENCE</scope>
</reference>
<accession>A0AAD1S7P0</accession>
<name>A0AAD1S7P0_PELCU</name>
<dbReference type="EMBL" id="OW240916">
    <property type="protein sequence ID" value="CAH2293769.1"/>
    <property type="molecule type" value="Genomic_DNA"/>
</dbReference>